<dbReference type="PANTHER" id="PTHR34980:SF2">
    <property type="entry name" value="INNER MEMBRANE PROTEIN YHAH-RELATED"/>
    <property type="match status" value="1"/>
</dbReference>
<evidence type="ECO:0000256" key="1">
    <source>
        <dbReference type="SAM" id="Phobius"/>
    </source>
</evidence>
<accession>W7BP26</accession>
<feature type="transmembrane region" description="Helical" evidence="1">
    <location>
        <begin position="77"/>
        <end position="103"/>
    </location>
</feature>
<dbReference type="PANTHER" id="PTHR34980">
    <property type="entry name" value="INNER MEMBRANE PROTEIN-RELATED-RELATED"/>
    <property type="match status" value="1"/>
</dbReference>
<keyword evidence="1" id="KW-0812">Transmembrane</keyword>
<feature type="transmembrane region" description="Helical" evidence="1">
    <location>
        <begin position="115"/>
        <end position="136"/>
    </location>
</feature>
<protein>
    <recommendedName>
        <fullName evidence="4">DUF805 domain-containing protein</fullName>
    </recommendedName>
</protein>
<reference evidence="2 3" key="1">
    <citation type="journal article" date="2014" name="Int. J. Syst. Evol. Microbiol.">
        <title>Listeria floridensis sp. nov., Listeria aquatica sp. nov., Listeria cornellensis sp. nov., Listeria riparia sp. nov. and Listeria grandensis sp. nov., from agricultural and natural environments.</title>
        <authorList>
            <person name="den Bakker H.C."/>
            <person name="Warchocki S."/>
            <person name="Wright E.M."/>
            <person name="Allred A.F."/>
            <person name="Ahlstrom C."/>
            <person name="Manuel C.S."/>
            <person name="Stasiewicz M.J."/>
            <person name="Burrell A."/>
            <person name="Roof S."/>
            <person name="Strawn L."/>
            <person name="Fortes E.D."/>
            <person name="Nightingale K.K."/>
            <person name="Kephart D."/>
            <person name="Wiedmann M."/>
        </authorList>
    </citation>
    <scope>NUCLEOTIDE SEQUENCE [LARGE SCALE GENOMIC DNA]</scope>
    <source>
        <strain evidence="2 3">FSL S10-1188</strain>
    </source>
</reference>
<keyword evidence="3" id="KW-1185">Reference proteome</keyword>
<dbReference type="EMBL" id="AOCG01000001">
    <property type="protein sequence ID" value="EUJ21793.1"/>
    <property type="molecule type" value="Genomic_DNA"/>
</dbReference>
<keyword evidence="1" id="KW-0472">Membrane</keyword>
<dbReference type="GO" id="GO:0005886">
    <property type="term" value="C:plasma membrane"/>
    <property type="evidence" value="ECO:0007669"/>
    <property type="project" value="TreeGrafter"/>
</dbReference>
<gene>
    <name evidence="2" type="ORF">MAQA_00240</name>
</gene>
<comment type="caution">
    <text evidence="2">The sequence shown here is derived from an EMBL/GenBank/DDBJ whole genome shotgun (WGS) entry which is preliminary data.</text>
</comment>
<evidence type="ECO:0008006" key="4">
    <source>
        <dbReference type="Google" id="ProtNLM"/>
    </source>
</evidence>
<organism evidence="2 3">
    <name type="scientific">Listeria aquatica FSL S10-1188</name>
    <dbReference type="NCBI Taxonomy" id="1265818"/>
    <lineage>
        <taxon>Bacteria</taxon>
        <taxon>Bacillati</taxon>
        <taxon>Bacillota</taxon>
        <taxon>Bacilli</taxon>
        <taxon>Bacillales</taxon>
        <taxon>Listeriaceae</taxon>
        <taxon>Listeria</taxon>
    </lineage>
</organism>
<dbReference type="Pfam" id="PF05656">
    <property type="entry name" value="DUF805"/>
    <property type="match status" value="1"/>
</dbReference>
<feature type="transmembrane region" description="Helical" evidence="1">
    <location>
        <begin position="38"/>
        <end position="65"/>
    </location>
</feature>
<proteinExistence type="predicted"/>
<keyword evidence="1" id="KW-1133">Transmembrane helix</keyword>
<dbReference type="PATRIC" id="fig|1265818.5.peg.46"/>
<evidence type="ECO:0000313" key="2">
    <source>
        <dbReference type="EMBL" id="EUJ21793.1"/>
    </source>
</evidence>
<dbReference type="Proteomes" id="UP000019246">
    <property type="component" value="Unassembled WGS sequence"/>
</dbReference>
<sequence length="150" mass="16859">MKKGRILLLGFVEAYKSFWRNYANFSGRASRSEYWYTVLWNGMISAIFYILALIFGLSTFLAFAASMGETEVSGVAAMGPLLTIGIIFWLYGIAILIPSLSLLIRRIRDTGKSPWLIFLTFIPFVGSIIILVLTLLPSEYADFDADPYGY</sequence>
<evidence type="ECO:0000313" key="3">
    <source>
        <dbReference type="Proteomes" id="UP000019246"/>
    </source>
</evidence>
<dbReference type="AlphaFoldDB" id="W7BP26"/>
<dbReference type="InterPro" id="IPR008523">
    <property type="entry name" value="DUF805"/>
</dbReference>
<name>W7BP26_9LIST</name>